<proteinExistence type="predicted"/>
<gene>
    <name evidence="1" type="ORF">BAJUN_02220</name>
</gene>
<reference evidence="1" key="1">
    <citation type="submission" date="2022-05" db="EMBL/GenBank/DDBJ databases">
        <authorList>
            <person name="Friedrich I."/>
            <person name="Poehlein A."/>
            <person name="Schneider D."/>
            <person name="Hertel R."/>
            <person name="Daniel R."/>
        </authorList>
    </citation>
    <scope>NUCLEOTIDE SEQUENCE</scope>
</reference>
<sequence>MSKKLTKTPPPVPGINRRPILMATTAFGNWHYLMTPMTAEFGWHGATEAN</sequence>
<protein>
    <submittedName>
        <fullName evidence="1">Uncharacterized protein</fullName>
    </submittedName>
</protein>
<accession>A0A9E7N774</accession>
<dbReference type="Proteomes" id="UP001057427">
    <property type="component" value="Segment"/>
</dbReference>
<name>A0A9E7N774_9CAUD</name>
<evidence type="ECO:0000313" key="2">
    <source>
        <dbReference type="Proteomes" id="UP001057427"/>
    </source>
</evidence>
<keyword evidence="2" id="KW-1185">Reference proteome</keyword>
<dbReference type="EMBL" id="ON529858">
    <property type="protein sequence ID" value="UTC29852.1"/>
    <property type="molecule type" value="Genomic_DNA"/>
</dbReference>
<organism evidence="1 2">
    <name type="scientific">Brevundimonas phage vB_BgoS-Bajun</name>
    <dbReference type="NCBI Taxonomy" id="2948594"/>
    <lineage>
        <taxon>Viruses</taxon>
        <taxon>Duplodnaviria</taxon>
        <taxon>Heunggongvirae</taxon>
        <taxon>Uroviricota</taxon>
        <taxon>Caudoviricetes</taxon>
        <taxon>Dolichocephalovirinae</taxon>
    </lineage>
</organism>
<evidence type="ECO:0000313" key="1">
    <source>
        <dbReference type="EMBL" id="UTC29852.1"/>
    </source>
</evidence>